<evidence type="ECO:0000313" key="2">
    <source>
        <dbReference type="Proteomes" id="UP001054945"/>
    </source>
</evidence>
<accession>A0AAV4VS72</accession>
<dbReference type="AlphaFoldDB" id="A0AAV4VS72"/>
<proteinExistence type="predicted"/>
<dbReference type="EMBL" id="BPLR01014912">
    <property type="protein sequence ID" value="GIY72195.1"/>
    <property type="molecule type" value="Genomic_DNA"/>
</dbReference>
<gene>
    <name evidence="1" type="ORF">CEXT_641591</name>
</gene>
<name>A0AAV4VS72_CAEEX</name>
<reference evidence="1 2" key="1">
    <citation type="submission" date="2021-06" db="EMBL/GenBank/DDBJ databases">
        <title>Caerostris extrusa draft genome.</title>
        <authorList>
            <person name="Kono N."/>
            <person name="Arakawa K."/>
        </authorList>
    </citation>
    <scope>NUCLEOTIDE SEQUENCE [LARGE SCALE GENOMIC DNA]</scope>
</reference>
<organism evidence="1 2">
    <name type="scientific">Caerostris extrusa</name>
    <name type="common">Bark spider</name>
    <name type="synonym">Caerostris bankana</name>
    <dbReference type="NCBI Taxonomy" id="172846"/>
    <lineage>
        <taxon>Eukaryota</taxon>
        <taxon>Metazoa</taxon>
        <taxon>Ecdysozoa</taxon>
        <taxon>Arthropoda</taxon>
        <taxon>Chelicerata</taxon>
        <taxon>Arachnida</taxon>
        <taxon>Araneae</taxon>
        <taxon>Araneomorphae</taxon>
        <taxon>Entelegynae</taxon>
        <taxon>Araneoidea</taxon>
        <taxon>Araneidae</taxon>
        <taxon>Caerostris</taxon>
    </lineage>
</organism>
<protein>
    <submittedName>
        <fullName evidence="1">Uncharacterized protein</fullName>
    </submittedName>
</protein>
<keyword evidence="2" id="KW-1185">Reference proteome</keyword>
<evidence type="ECO:0000313" key="1">
    <source>
        <dbReference type="EMBL" id="GIY72195.1"/>
    </source>
</evidence>
<comment type="caution">
    <text evidence="1">The sequence shown here is derived from an EMBL/GenBank/DDBJ whole genome shotgun (WGS) entry which is preliminary data.</text>
</comment>
<sequence>MRLASFSPTKRTNRCRKKEREVPPYTWSILENKGSTLFYFRSTSLNANGKDAAIQWVLLIARVYIVSEDRCCNRMSLEKRVSSICLEVVCSRVGIGEELSVGYALSTVGFARGMRSVLDQETLRKKVCFGWNILFRYYYTELLMRLPSFLNKRTNRCRKEREVPHYTCSILETWSLRLESILPQKKKKMPELSCINRGFSLFYFRSTSLNVSGKDSTIQWYSRSRNVGGRNYVSTGTSCSGIPHYIELLKVGIPFSNKKNQQMSKKKEKSPHYTWSILETWSLRLD</sequence>
<dbReference type="Proteomes" id="UP001054945">
    <property type="component" value="Unassembled WGS sequence"/>
</dbReference>